<evidence type="ECO:0000313" key="6">
    <source>
        <dbReference type="Proteomes" id="UP000236621"/>
    </source>
</evidence>
<evidence type="ECO:0000256" key="2">
    <source>
        <dbReference type="ARBA" id="ARBA00022679"/>
    </source>
</evidence>
<dbReference type="OrthoDB" id="659at2759"/>
<dbReference type="NCBIfam" id="TIGR03439">
    <property type="entry name" value="methyl_EasF"/>
    <property type="match status" value="1"/>
</dbReference>
<evidence type="ECO:0000313" key="5">
    <source>
        <dbReference type="EMBL" id="PNY25592.1"/>
    </source>
</evidence>
<dbReference type="Pfam" id="PF10017">
    <property type="entry name" value="Methyltransf_33"/>
    <property type="match status" value="1"/>
</dbReference>
<keyword evidence="2 5" id="KW-0808">Transferase</keyword>
<dbReference type="Proteomes" id="UP000236621">
    <property type="component" value="Unassembled WGS sequence"/>
</dbReference>
<dbReference type="GO" id="GO:0032259">
    <property type="term" value="P:methylation"/>
    <property type="evidence" value="ECO:0007669"/>
    <property type="project" value="UniProtKB-KW"/>
</dbReference>
<evidence type="ECO:0000256" key="1">
    <source>
        <dbReference type="ARBA" id="ARBA00022603"/>
    </source>
</evidence>
<evidence type="ECO:0000256" key="3">
    <source>
        <dbReference type="ARBA" id="ARBA00022691"/>
    </source>
</evidence>
<feature type="domain" description="Histidine-specific methyltransferase SAM-dependent" evidence="4">
    <location>
        <begin position="42"/>
        <end position="335"/>
    </location>
</feature>
<sequence>MVFTSESPGHGEVVDIGGSAMHDKVGDNLRHALMAVDKHGEMPTLPDELLYDDIGLAIWNEIIFTDQFYQTREEMALLDAHGADIIARVKPGVSMIDLGAGDTRKVERLLAAFEAARMPAKYLALDISKKSLEANIGKLLKTHSASDCNVKCAGLWGTFEDGQDYVQGIKTPRLFLSLGSVLCNDPFLKALAHLRSWAQVMRPDDLLLIGMDGHLLPKDKDKIWAAYHSQDGLYREFFINGFDHANRLAGETWFREEDWDFEAQLEKEPTTRHRFFFRARRDVKLRKLGGVIAKGQELDWFDSHKHGLENIQAMCSKAGLSIIDVWQPDGSEFSESWRWAGKLKSATLLTTNAGQYLLKIKDPREPREDADSGVSGLS</sequence>
<accession>A0A2K3QDJ4</accession>
<dbReference type="SUPFAM" id="SSF53335">
    <property type="entry name" value="S-adenosyl-L-methionine-dependent methyltransferases"/>
    <property type="match status" value="1"/>
</dbReference>
<dbReference type="InterPro" id="IPR017805">
    <property type="entry name" value="SAM_MeTrfase_EasF-type_put"/>
</dbReference>
<name>A0A2K3QDJ4_9HYPO</name>
<dbReference type="GO" id="GO:0008168">
    <property type="term" value="F:methyltransferase activity"/>
    <property type="evidence" value="ECO:0007669"/>
    <property type="project" value="UniProtKB-KW"/>
</dbReference>
<organism evidence="5 6">
    <name type="scientific">Tolypocladium capitatum</name>
    <dbReference type="NCBI Taxonomy" id="45235"/>
    <lineage>
        <taxon>Eukaryota</taxon>
        <taxon>Fungi</taxon>
        <taxon>Dikarya</taxon>
        <taxon>Ascomycota</taxon>
        <taxon>Pezizomycotina</taxon>
        <taxon>Sordariomycetes</taxon>
        <taxon>Hypocreomycetidae</taxon>
        <taxon>Hypocreales</taxon>
        <taxon>Ophiocordycipitaceae</taxon>
        <taxon>Tolypocladium</taxon>
    </lineage>
</organism>
<dbReference type="InterPro" id="IPR019257">
    <property type="entry name" value="MeTrfase_dom"/>
</dbReference>
<protein>
    <submittedName>
        <fullName evidence="5">4-dimethylallyltryptophan N-methyltransferase</fullName>
    </submittedName>
</protein>
<dbReference type="EMBL" id="NRSZ01000707">
    <property type="protein sequence ID" value="PNY25592.1"/>
    <property type="molecule type" value="Genomic_DNA"/>
</dbReference>
<evidence type="ECO:0000259" key="4">
    <source>
        <dbReference type="Pfam" id="PF10017"/>
    </source>
</evidence>
<dbReference type="Gene3D" id="3.40.50.150">
    <property type="entry name" value="Vaccinia Virus protein VP39"/>
    <property type="match status" value="1"/>
</dbReference>
<dbReference type="PANTHER" id="PTHR43397:SF1">
    <property type="entry name" value="ERGOTHIONEINE BIOSYNTHESIS PROTEIN 1"/>
    <property type="match status" value="1"/>
</dbReference>
<keyword evidence="3" id="KW-0949">S-adenosyl-L-methionine</keyword>
<keyword evidence="1 5" id="KW-0489">Methyltransferase</keyword>
<comment type="caution">
    <text evidence="5">The sequence shown here is derived from an EMBL/GenBank/DDBJ whole genome shotgun (WGS) entry which is preliminary data.</text>
</comment>
<keyword evidence="6" id="KW-1185">Reference proteome</keyword>
<dbReference type="STRING" id="45235.A0A2K3QDJ4"/>
<dbReference type="PANTHER" id="PTHR43397">
    <property type="entry name" value="ERGOTHIONEINE BIOSYNTHESIS PROTEIN 1"/>
    <property type="match status" value="1"/>
</dbReference>
<proteinExistence type="predicted"/>
<dbReference type="AlphaFoldDB" id="A0A2K3QDJ4"/>
<gene>
    <name evidence="5" type="ORF">TCAP_04468</name>
</gene>
<dbReference type="InterPro" id="IPR029063">
    <property type="entry name" value="SAM-dependent_MTases_sf"/>
</dbReference>
<dbReference type="InterPro" id="IPR051128">
    <property type="entry name" value="EgtD_Methyltrsf_superfamily"/>
</dbReference>
<reference evidence="5 6" key="1">
    <citation type="submission" date="2017-08" db="EMBL/GenBank/DDBJ databases">
        <title>Harnessing the power of phylogenomics to disentangle the directionality and signatures of interkingdom host jumping in the parasitic fungal genus Tolypocladium.</title>
        <authorList>
            <person name="Quandt C.A."/>
            <person name="Patterson W."/>
            <person name="Spatafora J.W."/>
        </authorList>
    </citation>
    <scope>NUCLEOTIDE SEQUENCE [LARGE SCALE GENOMIC DNA]</scope>
    <source>
        <strain evidence="5 6">CBS 113982</strain>
    </source>
</reference>